<accession>A0A0A1U2E3</accession>
<dbReference type="RefSeq" id="XP_004255003.1">
    <property type="nucleotide sequence ID" value="XM_004254955.1"/>
</dbReference>
<sequence length="679" mass="79104">MSRFDESFSQVQVGLNSPESESSFIGNYSVFKLISEDVSGSVFSTRRRTHEPRLRSNFQDEVGGPIEHYSFSDYLSLISNKPELIDSHVILLLFEYLAKGSYAVFSKFIVQQLPHLDEFTIYVLTQCVHEDAGFRTYLKLNTGLNDLFILSMQQYNRALFLFYLEVKLFPDEDLNDAAKQFVHALKEQTNEKRFAFVTMFFQQMIVHTKLNGQNIVDFIVVLLDKYFNEENLLPGVIQSLLFLSESTKQIFVQTLNNFRLEKELTLDQQHFIQFLIDNTQPKDYQYESMVYHTDLEFIISKIEFFYQKHKDRQIIYVGGFEQLPLGITQMFNLLQLLLTRIDFNHSKTLEVMTVVLNNLIGLTAPLSSDFLKTQSYITVLFEIISQVSEIKPENYTVLYEMREVILTDLLLINNLVLVFNQFQMNAHSMLMDVFPKIRDDLTCFSMCVCCFSTFNYYSPIFSNDTVELLIYQALDMFFEVDKFSINISLPLCLFKRPPTKMICLNAQADALTPTQRCLELAFNYSNFLRIFFNILAKAQDDIDAICVADRVQRKVLVKYVEERNPLFVLDYVLSCIELSQQVLNVLHRKSDQIQYKGLVNNALFLLDKILRTVSLPFTENVVFKQSVKQLNQRLEDCRSIPVVDEIIKTVSMKFKIPEKQPPVDLFAKMKSDIDKKKDN</sequence>
<gene>
    <name evidence="1" type="ORF">EIN_225550</name>
</gene>
<evidence type="ECO:0000313" key="1">
    <source>
        <dbReference type="EMBL" id="ELP88232.1"/>
    </source>
</evidence>
<name>A0A0A1U2E3_ENTIV</name>
<dbReference type="OrthoDB" id="29363at2759"/>
<dbReference type="OMA" id="EYQYDNI"/>
<dbReference type="KEGG" id="eiv:EIN_225550"/>
<reference evidence="1 2" key="1">
    <citation type="submission" date="2012-10" db="EMBL/GenBank/DDBJ databases">
        <authorList>
            <person name="Zafar N."/>
            <person name="Inman J."/>
            <person name="Hall N."/>
            <person name="Lorenzi H."/>
            <person name="Caler E."/>
        </authorList>
    </citation>
    <scope>NUCLEOTIDE SEQUENCE [LARGE SCALE GENOMIC DNA]</scope>
    <source>
        <strain evidence="1 2">IP1</strain>
    </source>
</reference>
<protein>
    <submittedName>
        <fullName evidence="1">Uncharacterized protein</fullName>
    </submittedName>
</protein>
<organism evidence="1 2">
    <name type="scientific">Entamoeba invadens IP1</name>
    <dbReference type="NCBI Taxonomy" id="370355"/>
    <lineage>
        <taxon>Eukaryota</taxon>
        <taxon>Amoebozoa</taxon>
        <taxon>Evosea</taxon>
        <taxon>Archamoebae</taxon>
        <taxon>Mastigamoebida</taxon>
        <taxon>Entamoebidae</taxon>
        <taxon>Entamoeba</taxon>
    </lineage>
</organism>
<proteinExistence type="predicted"/>
<dbReference type="EMBL" id="KB206756">
    <property type="protein sequence ID" value="ELP88232.1"/>
    <property type="molecule type" value="Genomic_DNA"/>
</dbReference>
<dbReference type="Proteomes" id="UP000014680">
    <property type="component" value="Unassembled WGS sequence"/>
</dbReference>
<dbReference type="VEuPathDB" id="AmoebaDB:EIN_225550"/>
<keyword evidence="2" id="KW-1185">Reference proteome</keyword>
<dbReference type="GeneID" id="14887204"/>
<dbReference type="AlphaFoldDB" id="A0A0A1U2E3"/>
<evidence type="ECO:0000313" key="2">
    <source>
        <dbReference type="Proteomes" id="UP000014680"/>
    </source>
</evidence>